<proteinExistence type="predicted"/>
<evidence type="ECO:0000256" key="1">
    <source>
        <dbReference type="SAM" id="MobiDB-lite"/>
    </source>
</evidence>
<feature type="compositionally biased region" description="Polar residues" evidence="1">
    <location>
        <begin position="1"/>
        <end position="15"/>
    </location>
</feature>
<dbReference type="EMBL" id="CABFPH010000011">
    <property type="protein sequence ID" value="VUD70656.1"/>
    <property type="molecule type" value="Genomic_DNA"/>
</dbReference>
<dbReference type="Proteomes" id="UP000410984">
    <property type="component" value="Unassembled WGS sequence"/>
</dbReference>
<feature type="region of interest" description="Disordered" evidence="1">
    <location>
        <begin position="1"/>
        <end position="25"/>
    </location>
</feature>
<accession>A0A509E8Q8</accession>
<evidence type="ECO:0000313" key="2">
    <source>
        <dbReference type="EMBL" id="VUD70656.1"/>
    </source>
</evidence>
<dbReference type="AlphaFoldDB" id="A0A509E8Q8"/>
<name>A0A509E8Q8_9HYPH</name>
<dbReference type="RefSeq" id="WP_142582224.1">
    <property type="nucleotide sequence ID" value="NZ_CABFPH010000011.1"/>
</dbReference>
<dbReference type="OrthoDB" id="8446545at2"/>
<gene>
    <name evidence="2" type="ORF">MET9862_01228</name>
</gene>
<organism evidence="2 3">
    <name type="scientific">Methylobacterium symbioticum</name>
    <dbReference type="NCBI Taxonomy" id="2584084"/>
    <lineage>
        <taxon>Bacteria</taxon>
        <taxon>Pseudomonadati</taxon>
        <taxon>Pseudomonadota</taxon>
        <taxon>Alphaproteobacteria</taxon>
        <taxon>Hyphomicrobiales</taxon>
        <taxon>Methylobacteriaceae</taxon>
        <taxon>Methylobacterium</taxon>
    </lineage>
</organism>
<keyword evidence="3" id="KW-1185">Reference proteome</keyword>
<evidence type="ECO:0000313" key="3">
    <source>
        <dbReference type="Proteomes" id="UP000410984"/>
    </source>
</evidence>
<sequence length="230" mass="25204">MTAQPTIETPATPATRSVPRGQHEPTSRAAVQGCLTFFNDAVAHCQGPTVVSAPKSEHLLLGLPHGSINAAFLQDRPQGPVIGWRIGDRSPRFTVPTGFLILRALCLFGGFPFIDTNKKGGREQHYVEVLAEGYTLQRLMVGAEPGEVVRLLGDHHDLLPWCLSVEGSHPRAKRDRRGAIRLALALYDKNAADWGLADLLSRAQYEALLRGAFRLYDAEHAHHLLRPIGS</sequence>
<reference evidence="2 3" key="1">
    <citation type="submission" date="2019-06" db="EMBL/GenBank/DDBJ databases">
        <authorList>
            <person name="Rodrigo-Torres L."/>
            <person name="Arahal R. D."/>
            <person name="Lucena T."/>
        </authorList>
    </citation>
    <scope>NUCLEOTIDE SEQUENCE [LARGE SCALE GENOMIC DNA]</scope>
    <source>
        <strain evidence="2 3">SB0023/3</strain>
    </source>
</reference>
<protein>
    <submittedName>
        <fullName evidence="2">Uncharacterized protein</fullName>
    </submittedName>
</protein>